<reference evidence="4 5" key="1">
    <citation type="submission" date="2016-10" db="EMBL/GenBank/DDBJ databases">
        <title>Rodentibacter gen. nov. and new species.</title>
        <authorList>
            <person name="Christensen H."/>
        </authorList>
    </citation>
    <scope>NUCLEOTIDE SEQUENCE [LARGE SCALE GENOMIC DNA]</scope>
    <source>
        <strain evidence="4 5">Ppn418</strain>
    </source>
</reference>
<organism evidence="4 5">
    <name type="scientific">Rodentibacter mrazii</name>
    <dbReference type="NCBI Taxonomy" id="1908257"/>
    <lineage>
        <taxon>Bacteria</taxon>
        <taxon>Pseudomonadati</taxon>
        <taxon>Pseudomonadota</taxon>
        <taxon>Gammaproteobacteria</taxon>
        <taxon>Pasteurellales</taxon>
        <taxon>Pasteurellaceae</taxon>
        <taxon>Rodentibacter</taxon>
    </lineage>
</organism>
<dbReference type="InterPro" id="IPR050624">
    <property type="entry name" value="HTH-type_Tx_Regulator"/>
</dbReference>
<dbReference type="PROSITE" id="PS01081">
    <property type="entry name" value="HTH_TETR_1"/>
    <property type="match status" value="1"/>
</dbReference>
<keyword evidence="5" id="KW-1185">Reference proteome</keyword>
<keyword evidence="1 2" id="KW-0238">DNA-binding</keyword>
<dbReference type="AlphaFoldDB" id="A0A1V3IE44"/>
<dbReference type="SUPFAM" id="SSF46689">
    <property type="entry name" value="Homeodomain-like"/>
    <property type="match status" value="1"/>
</dbReference>
<dbReference type="InterPro" id="IPR009057">
    <property type="entry name" value="Homeodomain-like_sf"/>
</dbReference>
<sequence>MRHSSKTDLAEQIFMAVDCLMAKEGLNQLSMHKLAKEAKVAAGTIYLYFKNKDELLEQFARRVFAMFMAALEKDFDESESFFQQYRRMWWNIWLFLQSNPTILSNLNQYQSLPNFAELCREIDNSRWDHFCLQGKAANELADLPDEVLFQLSLKTAMTVASDIKFFSLELTSEILESVVERSWRAIQK</sequence>
<dbReference type="STRING" id="1908257.BKK47_08180"/>
<dbReference type="InterPro" id="IPR001647">
    <property type="entry name" value="HTH_TetR"/>
</dbReference>
<dbReference type="PANTHER" id="PTHR43479">
    <property type="entry name" value="ACREF/ENVCD OPERON REPRESSOR-RELATED"/>
    <property type="match status" value="1"/>
</dbReference>
<dbReference type="Pfam" id="PF22604">
    <property type="entry name" value="TetR_HI_0893_C"/>
    <property type="match status" value="1"/>
</dbReference>
<dbReference type="PRINTS" id="PR00455">
    <property type="entry name" value="HTHTETR"/>
</dbReference>
<gene>
    <name evidence="4" type="ORF">BKK47_08180</name>
</gene>
<dbReference type="Pfam" id="PF00440">
    <property type="entry name" value="TetR_N"/>
    <property type="match status" value="1"/>
</dbReference>
<dbReference type="EMBL" id="MLHG01000051">
    <property type="protein sequence ID" value="OOF38899.1"/>
    <property type="molecule type" value="Genomic_DNA"/>
</dbReference>
<evidence type="ECO:0000313" key="5">
    <source>
        <dbReference type="Proteomes" id="UP000189426"/>
    </source>
</evidence>
<accession>A0A1V3IE44</accession>
<dbReference type="RefSeq" id="WP_077494388.1">
    <property type="nucleotide sequence ID" value="NZ_MLHG01000051.1"/>
</dbReference>
<dbReference type="Gene3D" id="1.10.357.10">
    <property type="entry name" value="Tetracycline Repressor, domain 2"/>
    <property type="match status" value="1"/>
</dbReference>
<dbReference type="PANTHER" id="PTHR43479:SF11">
    <property type="entry name" value="ACREF_ENVCD OPERON REPRESSOR-RELATED"/>
    <property type="match status" value="1"/>
</dbReference>
<dbReference type="PROSITE" id="PS50977">
    <property type="entry name" value="HTH_TETR_2"/>
    <property type="match status" value="1"/>
</dbReference>
<dbReference type="GO" id="GO:0003677">
    <property type="term" value="F:DNA binding"/>
    <property type="evidence" value="ECO:0007669"/>
    <property type="project" value="UniProtKB-UniRule"/>
</dbReference>
<evidence type="ECO:0000313" key="4">
    <source>
        <dbReference type="EMBL" id="OOF38899.1"/>
    </source>
</evidence>
<protein>
    <submittedName>
        <fullName evidence="4">TetR family transcriptional regulator</fullName>
    </submittedName>
</protein>
<evidence type="ECO:0000256" key="1">
    <source>
        <dbReference type="ARBA" id="ARBA00023125"/>
    </source>
</evidence>
<dbReference type="Proteomes" id="UP000189426">
    <property type="component" value="Unassembled WGS sequence"/>
</dbReference>
<evidence type="ECO:0000256" key="2">
    <source>
        <dbReference type="PROSITE-ProRule" id="PRU00335"/>
    </source>
</evidence>
<evidence type="ECO:0000259" key="3">
    <source>
        <dbReference type="PROSITE" id="PS50977"/>
    </source>
</evidence>
<proteinExistence type="predicted"/>
<feature type="domain" description="HTH tetR-type" evidence="3">
    <location>
        <begin position="7"/>
        <end position="67"/>
    </location>
</feature>
<comment type="caution">
    <text evidence="4">The sequence shown here is derived from an EMBL/GenBank/DDBJ whole genome shotgun (WGS) entry which is preliminary data.</text>
</comment>
<dbReference type="InterPro" id="IPR023772">
    <property type="entry name" value="DNA-bd_HTH_TetR-type_CS"/>
</dbReference>
<dbReference type="InterPro" id="IPR054422">
    <property type="entry name" value="TetR-like_HI_0893_C"/>
</dbReference>
<feature type="DNA-binding region" description="H-T-H motif" evidence="2">
    <location>
        <begin position="30"/>
        <end position="49"/>
    </location>
</feature>
<name>A0A1V3IE44_9PAST</name>